<gene>
    <name evidence="2" type="ORF">CALMAC_LOCUS6688</name>
</gene>
<organism evidence="2 3">
    <name type="scientific">Callosobruchus maculatus</name>
    <name type="common">Southern cowpea weevil</name>
    <name type="synonym">Pulse bruchid</name>
    <dbReference type="NCBI Taxonomy" id="64391"/>
    <lineage>
        <taxon>Eukaryota</taxon>
        <taxon>Metazoa</taxon>
        <taxon>Ecdysozoa</taxon>
        <taxon>Arthropoda</taxon>
        <taxon>Hexapoda</taxon>
        <taxon>Insecta</taxon>
        <taxon>Pterygota</taxon>
        <taxon>Neoptera</taxon>
        <taxon>Endopterygota</taxon>
        <taxon>Coleoptera</taxon>
        <taxon>Polyphaga</taxon>
        <taxon>Cucujiformia</taxon>
        <taxon>Chrysomeloidea</taxon>
        <taxon>Chrysomelidae</taxon>
        <taxon>Bruchinae</taxon>
        <taxon>Bruchini</taxon>
        <taxon>Callosobruchus</taxon>
    </lineage>
</organism>
<dbReference type="AlphaFoldDB" id="A0A653C6P8"/>
<dbReference type="Proteomes" id="UP000410492">
    <property type="component" value="Unassembled WGS sequence"/>
</dbReference>
<reference evidence="2 3" key="1">
    <citation type="submission" date="2019-01" db="EMBL/GenBank/DDBJ databases">
        <authorList>
            <person name="Sayadi A."/>
        </authorList>
    </citation>
    <scope>NUCLEOTIDE SEQUENCE [LARGE SCALE GENOMIC DNA]</scope>
</reference>
<evidence type="ECO:0000256" key="1">
    <source>
        <dbReference type="SAM" id="Coils"/>
    </source>
</evidence>
<keyword evidence="3" id="KW-1185">Reference proteome</keyword>
<feature type="coiled-coil region" evidence="1">
    <location>
        <begin position="5"/>
        <end position="32"/>
    </location>
</feature>
<name>A0A653C6P8_CALMS</name>
<dbReference type="OrthoDB" id="17307at2759"/>
<proteinExistence type="predicted"/>
<protein>
    <submittedName>
        <fullName evidence="2">Uncharacterized protein</fullName>
    </submittedName>
</protein>
<evidence type="ECO:0000313" key="2">
    <source>
        <dbReference type="EMBL" id="VEN43592.1"/>
    </source>
</evidence>
<keyword evidence="1" id="KW-0175">Coiled coil</keyword>
<sequence length="51" mass="5956">MTEEEEVLRNELEALKDQISNLKAAIRALQKETEHKDLSIVNLAREKEKLH</sequence>
<evidence type="ECO:0000313" key="3">
    <source>
        <dbReference type="Proteomes" id="UP000410492"/>
    </source>
</evidence>
<accession>A0A653C6P8</accession>
<dbReference type="EMBL" id="CAACVG010007088">
    <property type="protein sequence ID" value="VEN43592.1"/>
    <property type="molecule type" value="Genomic_DNA"/>
</dbReference>